<feature type="compositionally biased region" description="Pro residues" evidence="1">
    <location>
        <begin position="237"/>
        <end position="248"/>
    </location>
</feature>
<protein>
    <submittedName>
        <fullName evidence="4">Ribosomal protein L7Ae/L30e/S12e/Gadd45 domain-containing protein</fullName>
    </submittedName>
</protein>
<dbReference type="GO" id="GO:0003730">
    <property type="term" value="F:mRNA 3'-UTR binding"/>
    <property type="evidence" value="ECO:0007669"/>
    <property type="project" value="TreeGrafter"/>
</dbReference>
<dbReference type="Pfam" id="PF01248">
    <property type="entry name" value="Ribosomal_L7Ae"/>
    <property type="match status" value="1"/>
</dbReference>
<proteinExistence type="predicted"/>
<dbReference type="Proteomes" id="UP000887566">
    <property type="component" value="Unplaced"/>
</dbReference>
<dbReference type="GO" id="GO:1990904">
    <property type="term" value="C:ribonucleoprotein complex"/>
    <property type="evidence" value="ECO:0007669"/>
    <property type="project" value="TreeGrafter"/>
</dbReference>
<accession>A0A914W6L4</accession>
<evidence type="ECO:0000313" key="4">
    <source>
        <dbReference type="WBParaSite" id="PSAMB.scaffold3314size37208.g21095.t1"/>
    </source>
</evidence>
<dbReference type="AlphaFoldDB" id="A0A914W6L4"/>
<dbReference type="SUPFAM" id="SSF55315">
    <property type="entry name" value="L30e-like"/>
    <property type="match status" value="1"/>
</dbReference>
<dbReference type="GO" id="GO:0043021">
    <property type="term" value="F:ribonucleoprotein complex binding"/>
    <property type="evidence" value="ECO:0007669"/>
    <property type="project" value="TreeGrafter"/>
</dbReference>
<evidence type="ECO:0000313" key="3">
    <source>
        <dbReference type="Proteomes" id="UP000887566"/>
    </source>
</evidence>
<feature type="region of interest" description="Disordered" evidence="1">
    <location>
        <begin position="136"/>
        <end position="169"/>
    </location>
</feature>
<dbReference type="InterPro" id="IPR029064">
    <property type="entry name" value="Ribosomal_eL30-like_sf"/>
</dbReference>
<dbReference type="WBParaSite" id="PSAMB.scaffold3314size37208.g21095.t1">
    <property type="protein sequence ID" value="PSAMB.scaffold3314size37208.g21095.t1"/>
    <property type="gene ID" value="PSAMB.scaffold3314size37208.g21095"/>
</dbReference>
<dbReference type="Gene3D" id="3.30.1330.30">
    <property type="match status" value="1"/>
</dbReference>
<sequence length="265" mass="29770">MLQGRIKRRLVCGLRECHKQIGLRDAKCLIVATNIERIPIEGGLDDQIGALCAACREQELPVIFALSKNKLGRVVKKACVSCVAVLNFQGADNQYKTMLEELRKCKEMEQKAEQTTLSEDAPDAEFLDQGIAAISLVPQEDDEEEDDEEEVEDEEETEESSLNRDDPSQQMIASSVAPINPPLYSPYYVDASQFSHYPTAPYIYPYQRPVPYMGSDGAMYFLPYQQYGRPDGYSYLPHPPLPPPPPPYGVSSYPPYDSQPHNAQM</sequence>
<organism evidence="3 4">
    <name type="scientific">Plectus sambesii</name>
    <dbReference type="NCBI Taxonomy" id="2011161"/>
    <lineage>
        <taxon>Eukaryota</taxon>
        <taxon>Metazoa</taxon>
        <taxon>Ecdysozoa</taxon>
        <taxon>Nematoda</taxon>
        <taxon>Chromadorea</taxon>
        <taxon>Plectida</taxon>
        <taxon>Plectina</taxon>
        <taxon>Plectoidea</taxon>
        <taxon>Plectidae</taxon>
        <taxon>Plectus</taxon>
    </lineage>
</organism>
<feature type="region of interest" description="Disordered" evidence="1">
    <location>
        <begin position="233"/>
        <end position="265"/>
    </location>
</feature>
<evidence type="ECO:0000256" key="1">
    <source>
        <dbReference type="SAM" id="MobiDB-lite"/>
    </source>
</evidence>
<dbReference type="GO" id="GO:0035368">
    <property type="term" value="F:selenocysteine insertion sequence binding"/>
    <property type="evidence" value="ECO:0007669"/>
    <property type="project" value="InterPro"/>
</dbReference>
<feature type="compositionally biased region" description="Acidic residues" evidence="1">
    <location>
        <begin position="139"/>
        <end position="159"/>
    </location>
</feature>
<dbReference type="InterPro" id="IPR004038">
    <property type="entry name" value="Ribosomal_eL8/eL30/eS12/Gad45"/>
</dbReference>
<reference evidence="4" key="1">
    <citation type="submission" date="2022-11" db="UniProtKB">
        <authorList>
            <consortium name="WormBaseParasite"/>
        </authorList>
    </citation>
    <scope>IDENTIFICATION</scope>
</reference>
<keyword evidence="3" id="KW-1185">Reference proteome</keyword>
<feature type="domain" description="Ribosomal protein eL8/eL30/eS12/Gadd45" evidence="2">
    <location>
        <begin position="7"/>
        <end position="91"/>
    </location>
</feature>
<evidence type="ECO:0000259" key="2">
    <source>
        <dbReference type="Pfam" id="PF01248"/>
    </source>
</evidence>
<name>A0A914W6L4_9BILA</name>
<dbReference type="InterPro" id="IPR040051">
    <property type="entry name" value="SECISBP2"/>
</dbReference>
<dbReference type="PANTHER" id="PTHR13284">
    <property type="entry name" value="GH01354P"/>
    <property type="match status" value="1"/>
</dbReference>
<dbReference type="PANTHER" id="PTHR13284:SF4">
    <property type="entry name" value="C2H2-TYPE DOMAIN-CONTAINING PROTEIN"/>
    <property type="match status" value="1"/>
</dbReference>
<dbReference type="GO" id="GO:0005739">
    <property type="term" value="C:mitochondrion"/>
    <property type="evidence" value="ECO:0007669"/>
    <property type="project" value="TreeGrafter"/>
</dbReference>